<organism evidence="1 2">
    <name type="scientific">Parasponia andersonii</name>
    <name type="common">Sponia andersonii</name>
    <dbReference type="NCBI Taxonomy" id="3476"/>
    <lineage>
        <taxon>Eukaryota</taxon>
        <taxon>Viridiplantae</taxon>
        <taxon>Streptophyta</taxon>
        <taxon>Embryophyta</taxon>
        <taxon>Tracheophyta</taxon>
        <taxon>Spermatophyta</taxon>
        <taxon>Magnoliopsida</taxon>
        <taxon>eudicotyledons</taxon>
        <taxon>Gunneridae</taxon>
        <taxon>Pentapetalae</taxon>
        <taxon>rosids</taxon>
        <taxon>fabids</taxon>
        <taxon>Rosales</taxon>
        <taxon>Cannabaceae</taxon>
        <taxon>Parasponia</taxon>
    </lineage>
</organism>
<comment type="caution">
    <text evidence="1">The sequence shown here is derived from an EMBL/GenBank/DDBJ whole genome shotgun (WGS) entry which is preliminary data.</text>
</comment>
<evidence type="ECO:0000313" key="1">
    <source>
        <dbReference type="EMBL" id="PON38683.1"/>
    </source>
</evidence>
<accession>A0A2P5AQ42</accession>
<dbReference type="Proteomes" id="UP000237105">
    <property type="component" value="Unassembled WGS sequence"/>
</dbReference>
<name>A0A2P5AQ42_PARAD</name>
<dbReference type="AlphaFoldDB" id="A0A2P5AQ42"/>
<feature type="non-terminal residue" evidence="1">
    <location>
        <position position="104"/>
    </location>
</feature>
<keyword evidence="2" id="KW-1185">Reference proteome</keyword>
<gene>
    <name evidence="1" type="ORF">PanWU01x14_310810</name>
</gene>
<proteinExistence type="predicted"/>
<reference evidence="2" key="1">
    <citation type="submission" date="2016-06" db="EMBL/GenBank/DDBJ databases">
        <title>Parallel loss of symbiosis genes in relatives of nitrogen-fixing non-legume Parasponia.</title>
        <authorList>
            <person name="Van Velzen R."/>
            <person name="Holmer R."/>
            <person name="Bu F."/>
            <person name="Rutten L."/>
            <person name="Van Zeijl A."/>
            <person name="Liu W."/>
            <person name="Santuari L."/>
            <person name="Cao Q."/>
            <person name="Sharma T."/>
            <person name="Shen D."/>
            <person name="Roswanjaya Y."/>
            <person name="Wardhani T."/>
            <person name="Kalhor M.S."/>
            <person name="Jansen J."/>
            <person name="Van den Hoogen J."/>
            <person name="Gungor B."/>
            <person name="Hartog M."/>
            <person name="Hontelez J."/>
            <person name="Verver J."/>
            <person name="Yang W.-C."/>
            <person name="Schijlen E."/>
            <person name="Repin R."/>
            <person name="Schilthuizen M."/>
            <person name="Schranz E."/>
            <person name="Heidstra R."/>
            <person name="Miyata K."/>
            <person name="Fedorova E."/>
            <person name="Kohlen W."/>
            <person name="Bisseling T."/>
            <person name="Smit S."/>
            <person name="Geurts R."/>
        </authorList>
    </citation>
    <scope>NUCLEOTIDE SEQUENCE [LARGE SCALE GENOMIC DNA]</scope>
    <source>
        <strain evidence="2">cv. WU1-14</strain>
    </source>
</reference>
<evidence type="ECO:0000313" key="2">
    <source>
        <dbReference type="Proteomes" id="UP000237105"/>
    </source>
</evidence>
<dbReference type="OrthoDB" id="1711934at2759"/>
<dbReference type="EMBL" id="JXTB01000488">
    <property type="protein sequence ID" value="PON38683.1"/>
    <property type="molecule type" value="Genomic_DNA"/>
</dbReference>
<protein>
    <submittedName>
        <fullName evidence="1">Uncharacterized protein</fullName>
    </submittedName>
</protein>
<sequence>MYMDISEDVRWIIEAKVRLSGEFLNSFVSYIPDHSKSSFVKKRRAKRMKVCHKCARWTYNTKCHSLGIVSTNREDKINFIKDGMSKGSLDDFLSTLETHPSRDV</sequence>